<gene>
    <name evidence="1" type="ORF">B5E88_08180</name>
</gene>
<comment type="caution">
    <text evidence="1">The sequence shown here is derived from an EMBL/GenBank/DDBJ whole genome shotgun (WGS) entry which is preliminary data.</text>
</comment>
<protein>
    <submittedName>
        <fullName evidence="1">Uncharacterized protein</fullName>
    </submittedName>
</protein>
<evidence type="ECO:0000313" key="2">
    <source>
        <dbReference type="Proteomes" id="UP000196074"/>
    </source>
</evidence>
<dbReference type="EMBL" id="NFLC01000015">
    <property type="protein sequence ID" value="OUQ09861.1"/>
    <property type="molecule type" value="Genomic_DNA"/>
</dbReference>
<reference evidence="2" key="1">
    <citation type="submission" date="2017-04" db="EMBL/GenBank/DDBJ databases">
        <title>Function of individual gut microbiota members based on whole genome sequencing of pure cultures obtained from chicken caecum.</title>
        <authorList>
            <person name="Medvecky M."/>
            <person name="Cejkova D."/>
            <person name="Polansky O."/>
            <person name="Karasova D."/>
            <person name="Kubasova T."/>
            <person name="Cizek A."/>
            <person name="Rychlik I."/>
        </authorList>
    </citation>
    <scope>NUCLEOTIDE SEQUENCE [LARGE SCALE GENOMIC DNA]</scope>
    <source>
        <strain evidence="2">An144</strain>
    </source>
</reference>
<accession>A0A1Y4QY87</accession>
<proteinExistence type="predicted"/>
<dbReference type="Proteomes" id="UP000196074">
    <property type="component" value="Unassembled WGS sequence"/>
</dbReference>
<dbReference type="RefSeq" id="WP_087215395.1">
    <property type="nucleotide sequence ID" value="NZ_NFLC01000015.1"/>
</dbReference>
<organism evidence="1 2">
    <name type="scientific">Enterococcus cecorum</name>
    <dbReference type="NCBI Taxonomy" id="44008"/>
    <lineage>
        <taxon>Bacteria</taxon>
        <taxon>Bacillati</taxon>
        <taxon>Bacillota</taxon>
        <taxon>Bacilli</taxon>
        <taxon>Lactobacillales</taxon>
        <taxon>Enterococcaceae</taxon>
        <taxon>Enterococcus</taxon>
    </lineage>
</organism>
<name>A0A1Y4QY87_9ENTE</name>
<evidence type="ECO:0000313" key="1">
    <source>
        <dbReference type="EMBL" id="OUQ09861.1"/>
    </source>
</evidence>
<sequence length="121" mass="14602">MMNEDNVDMEMKYIDISQYKLDDLLTLPRHYFVEQIYLVMTANEKLLIKANSLKEVCNFIEKENEFHIEMDRFPLIILIEEAHYEQIDNDILTRDEGILALYRDEVLTCLEETLKRFMDFI</sequence>
<dbReference type="AlphaFoldDB" id="A0A1Y4QY87"/>